<dbReference type="GO" id="GO:0005737">
    <property type="term" value="C:cytoplasm"/>
    <property type="evidence" value="ECO:0007669"/>
    <property type="project" value="TreeGrafter"/>
</dbReference>
<dbReference type="Gene3D" id="3.40.30.10">
    <property type="entry name" value="Glutaredoxin"/>
    <property type="match status" value="1"/>
</dbReference>
<dbReference type="PANTHER" id="PTHR43968:SF6">
    <property type="entry name" value="GLUTATHIONE S-TRANSFERASE OMEGA"/>
    <property type="match status" value="1"/>
</dbReference>
<evidence type="ECO:0000313" key="3">
    <source>
        <dbReference type="Proteomes" id="UP000282106"/>
    </source>
</evidence>
<dbReference type="InterPro" id="IPR004045">
    <property type="entry name" value="Glutathione_S-Trfase_N"/>
</dbReference>
<dbReference type="Pfam" id="PF13417">
    <property type="entry name" value="GST_N_3"/>
    <property type="match status" value="1"/>
</dbReference>
<keyword evidence="3" id="KW-1185">Reference proteome</keyword>
<dbReference type="InParanoid" id="A0A3N0VAF8"/>
<name>A0A3N0VAF8_9GAMM</name>
<evidence type="ECO:0000259" key="1">
    <source>
        <dbReference type="PROSITE" id="PS50404"/>
    </source>
</evidence>
<dbReference type="EMBL" id="RJVO01000004">
    <property type="protein sequence ID" value="ROH89632.1"/>
    <property type="molecule type" value="Genomic_DNA"/>
</dbReference>
<organism evidence="2 3">
    <name type="scientific">Stagnimonas aquatica</name>
    <dbReference type="NCBI Taxonomy" id="2689987"/>
    <lineage>
        <taxon>Bacteria</taxon>
        <taxon>Pseudomonadati</taxon>
        <taxon>Pseudomonadota</taxon>
        <taxon>Gammaproteobacteria</taxon>
        <taxon>Nevskiales</taxon>
        <taxon>Nevskiaceae</taxon>
        <taxon>Stagnimonas</taxon>
    </lineage>
</organism>
<dbReference type="GO" id="GO:0016740">
    <property type="term" value="F:transferase activity"/>
    <property type="evidence" value="ECO:0007669"/>
    <property type="project" value="UniProtKB-KW"/>
</dbReference>
<evidence type="ECO:0000313" key="2">
    <source>
        <dbReference type="EMBL" id="ROH89632.1"/>
    </source>
</evidence>
<reference evidence="2 3" key="1">
    <citation type="submission" date="2018-10" db="EMBL/GenBank/DDBJ databases">
        <authorList>
            <person name="Chen W.-M."/>
        </authorList>
    </citation>
    <scope>NUCLEOTIDE SEQUENCE [LARGE SCALE GENOMIC DNA]</scope>
    <source>
        <strain evidence="2 3">THS-13</strain>
    </source>
</reference>
<dbReference type="InterPro" id="IPR050983">
    <property type="entry name" value="GST_Omega/HSP26"/>
</dbReference>
<dbReference type="InterPro" id="IPR036282">
    <property type="entry name" value="Glutathione-S-Trfase_C_sf"/>
</dbReference>
<dbReference type="SUPFAM" id="SSF47616">
    <property type="entry name" value="GST C-terminal domain-like"/>
    <property type="match status" value="1"/>
</dbReference>
<accession>A0A3N0VAF8</accession>
<dbReference type="PROSITE" id="PS50404">
    <property type="entry name" value="GST_NTER"/>
    <property type="match status" value="1"/>
</dbReference>
<dbReference type="SUPFAM" id="SSF52833">
    <property type="entry name" value="Thioredoxin-like"/>
    <property type="match status" value="1"/>
</dbReference>
<dbReference type="RefSeq" id="WP_123212023.1">
    <property type="nucleotide sequence ID" value="NZ_RJVO01000004.1"/>
</dbReference>
<sequence>MKMKLYGSKTSPFSRKVLVAIEELALGSLVERVGVDPFNPPEEFLAANPLAQIPALVTEKGECLPGSDLIIEYLMGRSRGLASLPRGSQRWAALRRATLADGVTEAAVAMLLESRRPPERQHQPWTERKRAAVLRGLDGLERDAAGLLSEQPSTTEISVGCALGYLDFRFPELQWREGRPALAAWYAGFSQRPSMQRTAPPGSTI</sequence>
<gene>
    <name evidence="2" type="ORF">ED208_10930</name>
</gene>
<dbReference type="AlphaFoldDB" id="A0A3N0VAF8"/>
<protein>
    <submittedName>
        <fullName evidence="2">Glutathione S-transferase family protein</fullName>
    </submittedName>
</protein>
<feature type="domain" description="GST N-terminal" evidence="1">
    <location>
        <begin position="1"/>
        <end position="82"/>
    </location>
</feature>
<dbReference type="CDD" id="cd03205">
    <property type="entry name" value="GST_C_6"/>
    <property type="match status" value="1"/>
</dbReference>
<proteinExistence type="predicted"/>
<comment type="caution">
    <text evidence="2">The sequence shown here is derived from an EMBL/GenBank/DDBJ whole genome shotgun (WGS) entry which is preliminary data.</text>
</comment>
<dbReference type="InterPro" id="IPR036249">
    <property type="entry name" value="Thioredoxin-like_sf"/>
</dbReference>
<dbReference type="FunCoup" id="A0A3N0VAF8">
    <property type="interactions" value="19"/>
</dbReference>
<dbReference type="Proteomes" id="UP000282106">
    <property type="component" value="Unassembled WGS sequence"/>
</dbReference>
<keyword evidence="2" id="KW-0808">Transferase</keyword>
<dbReference type="PANTHER" id="PTHR43968">
    <property type="match status" value="1"/>
</dbReference>
<dbReference type="Gene3D" id="1.20.1050.10">
    <property type="match status" value="1"/>
</dbReference>
<dbReference type="Pfam" id="PF13410">
    <property type="entry name" value="GST_C_2"/>
    <property type="match status" value="1"/>
</dbReference>